<protein>
    <submittedName>
        <fullName evidence="2">Uncharacterized protein</fullName>
    </submittedName>
</protein>
<sequence length="72" mass="7979">MLTESRGPTEPQPDNSLFYFRRFLRAFPALSTPLFEPLVPLPFLSPDTLSLAAFVAAPLIFLPMSATLITLL</sequence>
<proteinExistence type="predicted"/>
<name>A0A6J4QN37_9ACTN</name>
<keyword evidence="1" id="KW-0812">Transmembrane</keyword>
<organism evidence="2">
    <name type="scientific">uncultured Rubrobacteraceae bacterium</name>
    <dbReference type="NCBI Taxonomy" id="349277"/>
    <lineage>
        <taxon>Bacteria</taxon>
        <taxon>Bacillati</taxon>
        <taxon>Actinomycetota</taxon>
        <taxon>Rubrobacteria</taxon>
        <taxon>Rubrobacterales</taxon>
        <taxon>Rubrobacteraceae</taxon>
        <taxon>environmental samples</taxon>
    </lineage>
</organism>
<evidence type="ECO:0000256" key="1">
    <source>
        <dbReference type="SAM" id="Phobius"/>
    </source>
</evidence>
<dbReference type="EMBL" id="CADCVA010000397">
    <property type="protein sequence ID" value="CAA9445465.1"/>
    <property type="molecule type" value="Genomic_DNA"/>
</dbReference>
<reference evidence="2" key="1">
    <citation type="submission" date="2020-02" db="EMBL/GenBank/DDBJ databases">
        <authorList>
            <person name="Meier V. D."/>
        </authorList>
    </citation>
    <scope>NUCLEOTIDE SEQUENCE</scope>
    <source>
        <strain evidence="2">AVDCRST_MAG82</strain>
    </source>
</reference>
<evidence type="ECO:0000313" key="2">
    <source>
        <dbReference type="EMBL" id="CAA9445465.1"/>
    </source>
</evidence>
<gene>
    <name evidence="2" type="ORF">AVDCRST_MAG82-3281</name>
</gene>
<accession>A0A6J4QN37</accession>
<feature type="transmembrane region" description="Helical" evidence="1">
    <location>
        <begin position="49"/>
        <end position="71"/>
    </location>
</feature>
<dbReference type="AlphaFoldDB" id="A0A6J4QN37"/>
<keyword evidence="1" id="KW-0472">Membrane</keyword>
<keyword evidence="1" id="KW-1133">Transmembrane helix</keyword>